<dbReference type="EMBL" id="JAFBMS010000012">
    <property type="protein sequence ID" value="KAG9347935.1"/>
    <property type="molecule type" value="Genomic_DNA"/>
</dbReference>
<comment type="caution">
    <text evidence="2">The sequence shown here is derived from an EMBL/GenBank/DDBJ whole genome shotgun (WGS) entry which is preliminary data.</text>
</comment>
<feature type="region of interest" description="Disordered" evidence="1">
    <location>
        <begin position="1"/>
        <end position="33"/>
    </location>
</feature>
<evidence type="ECO:0000313" key="3">
    <source>
        <dbReference type="Proteomes" id="UP000824540"/>
    </source>
</evidence>
<dbReference type="AlphaFoldDB" id="A0A8T2P5U5"/>
<dbReference type="Proteomes" id="UP000824540">
    <property type="component" value="Unassembled WGS sequence"/>
</dbReference>
<gene>
    <name evidence="2" type="ORF">JZ751_003952</name>
</gene>
<evidence type="ECO:0000256" key="1">
    <source>
        <dbReference type="SAM" id="MobiDB-lite"/>
    </source>
</evidence>
<protein>
    <submittedName>
        <fullName evidence="2">Uncharacterized protein</fullName>
    </submittedName>
</protein>
<keyword evidence="3" id="KW-1185">Reference proteome</keyword>
<proteinExistence type="predicted"/>
<sequence>MVLRSDGLVPRQGRAAKGRMERVREREEKKHGKKFSFALSLPHSTLLRGQCGGIPGHKDSGEGGGWGGGVGVGWGEGSLVRALLRDCLLTADGMGAAHAQEGQ</sequence>
<name>A0A8T2P5U5_9TELE</name>
<reference evidence="2" key="1">
    <citation type="thesis" date="2021" institute="BYU ScholarsArchive" country="Provo, UT, USA">
        <title>Applications of and Algorithms for Genome Assembly and Genomic Analyses with an Emphasis on Marine Teleosts.</title>
        <authorList>
            <person name="Pickett B.D."/>
        </authorList>
    </citation>
    <scope>NUCLEOTIDE SEQUENCE</scope>
    <source>
        <strain evidence="2">HI-2016</strain>
    </source>
</reference>
<feature type="compositionally biased region" description="Basic and acidic residues" evidence="1">
    <location>
        <begin position="18"/>
        <end position="30"/>
    </location>
</feature>
<organism evidence="2 3">
    <name type="scientific">Albula glossodonta</name>
    <name type="common">roundjaw bonefish</name>
    <dbReference type="NCBI Taxonomy" id="121402"/>
    <lineage>
        <taxon>Eukaryota</taxon>
        <taxon>Metazoa</taxon>
        <taxon>Chordata</taxon>
        <taxon>Craniata</taxon>
        <taxon>Vertebrata</taxon>
        <taxon>Euteleostomi</taxon>
        <taxon>Actinopterygii</taxon>
        <taxon>Neopterygii</taxon>
        <taxon>Teleostei</taxon>
        <taxon>Albuliformes</taxon>
        <taxon>Albulidae</taxon>
        <taxon>Albula</taxon>
    </lineage>
</organism>
<accession>A0A8T2P5U5</accession>
<evidence type="ECO:0000313" key="2">
    <source>
        <dbReference type="EMBL" id="KAG9347935.1"/>
    </source>
</evidence>